<evidence type="ECO:0000256" key="2">
    <source>
        <dbReference type="ARBA" id="ARBA00022679"/>
    </source>
</evidence>
<sequence>MSHQLPKKRVRSRYGLCDYKGPDFVTSKEAILALFEDDCKSSGFEQILQSQCMERIRHTLGDYIHETECNLNRVKSSRQAADLADKMKEDDKLVQLLVESIYTALEVEDRGALENLVYTPDCCIGYSICSGCPYYLKSQICLIGARSIGGEQSQEILFNEKFNLTSSIKMVKIIFNVLHYIISNTSGDISELLKFKVLLEDLQLLMGAYKLMNPTGEEITSQEDKLIDLLTKESQPVPQEEASYWKEVFKEVLEDIESTRLPYVREIQKCISTIRKEMAVGYQINDYYLSMKSTPQTRNNNRERHRKSLLNSVIERDTFRDDPSTQAFDALIGYQSHYLEDTDTDQCPIKTKLIQNPGKFKMRGIHFAENAIQDRCNFIHRCVSKGLKEMKTDCSHNQDKGRSFARTLTLQWKTADISDRIGIYCLDFSNATDTMDQDFQQEVLSFCMNPTVANYWGMLSRCQKTFERSDGTLETYVQKTGQPQGLLGSFDAFSLAHHFMMLMVMKHCKFEKHFSEEFYRILGDDSILNSIEPELDLKDEDFVLSAYKRVCRIANFTVNDDKGIYTHYHSDFALASFAKVDFMNGVNFSPTPYRLATMYVSTSVQKTELGHLGVALWRGTVGYLGYQEFLRSSLSGFKSGPWIIKMLESGLIPSLACFETGEKLTSSQAGRASYCACLAVLDSSMQSLLMDDRELSFSNPKKSRNSFDELFRLLPKDELETISMDHKIFTVLEDNDRADKFYSDLLNLDNLDDKCLRIASELLNRKIQGDVIDEAVNLYDILQTEKIIRQALNNPLTDVSEVFPEASQSLTSFLKEMKLGLMTRGLTKRPTRIAYILEESFELYQRLSNALGQLPEDSGILPKEEQDLVISLG</sequence>
<accession>A0A6G7PRX6</accession>
<dbReference type="InterPro" id="IPR008686">
    <property type="entry name" value="RNA_pol_mitovir"/>
</dbReference>
<dbReference type="GO" id="GO:0003968">
    <property type="term" value="F:RNA-directed RNA polymerase activity"/>
    <property type="evidence" value="ECO:0007669"/>
    <property type="project" value="UniProtKB-KW"/>
</dbReference>
<keyword evidence="2" id="KW-0808">Transferase</keyword>
<keyword evidence="1 4" id="KW-0696">RNA-directed RNA polymerase</keyword>
<name>A0A6G7PRX6_9VIRU</name>
<evidence type="ECO:0000256" key="3">
    <source>
        <dbReference type="ARBA" id="ARBA00022695"/>
    </source>
</evidence>
<keyword evidence="3" id="KW-0548">Nucleotidyltransferase</keyword>
<dbReference type="SUPFAM" id="SSF56672">
    <property type="entry name" value="DNA/RNA polymerases"/>
    <property type="match status" value="1"/>
</dbReference>
<organism evidence="4">
    <name type="scientific">Dwyer narna-like virus</name>
    <dbReference type="NCBI Taxonomy" id="2716640"/>
    <lineage>
        <taxon>Viruses</taxon>
        <taxon>Riboviria</taxon>
        <taxon>Orthornavirae</taxon>
        <taxon>Lenarviricota</taxon>
        <taxon>Amabiliviricetes</taxon>
        <taxon>Wolframvirales</taxon>
        <taxon>Narnaviridae</taxon>
    </lineage>
</organism>
<evidence type="ECO:0000256" key="1">
    <source>
        <dbReference type="ARBA" id="ARBA00022484"/>
    </source>
</evidence>
<reference evidence="4" key="1">
    <citation type="submission" date="2020-02" db="EMBL/GenBank/DDBJ databases">
        <title>Comparative analysis of RNA virome composition in rabbits and associated ectoparasites.</title>
        <authorList>
            <person name="Mahar J.E."/>
            <person name="Shi M."/>
            <person name="Hall R.N."/>
            <person name="Strive T."/>
            <person name="Holmes E.C."/>
        </authorList>
    </citation>
    <scope>NUCLEOTIDE SEQUENCE</scope>
    <source>
        <strain evidence="4">GUNCC_DN53205-15</strain>
    </source>
</reference>
<evidence type="ECO:0000313" key="4">
    <source>
        <dbReference type="EMBL" id="QIJ70053.1"/>
    </source>
</evidence>
<protein>
    <submittedName>
        <fullName evidence="4">RNA-dependent RNA polymerase</fullName>
    </submittedName>
</protein>
<dbReference type="EMBL" id="MT129695">
    <property type="protein sequence ID" value="QIJ70053.1"/>
    <property type="molecule type" value="Genomic_RNA"/>
</dbReference>
<proteinExistence type="predicted"/>
<dbReference type="Pfam" id="PF05919">
    <property type="entry name" value="Mitovir_RNA_pol"/>
    <property type="match status" value="1"/>
</dbReference>
<dbReference type="InterPro" id="IPR043502">
    <property type="entry name" value="DNA/RNA_pol_sf"/>
</dbReference>